<organism evidence="14 15">
    <name type="scientific">Marinitoga aeolica</name>
    <dbReference type="NCBI Taxonomy" id="2809031"/>
    <lineage>
        <taxon>Bacteria</taxon>
        <taxon>Thermotogati</taxon>
        <taxon>Thermotogota</taxon>
        <taxon>Thermotogae</taxon>
        <taxon>Petrotogales</taxon>
        <taxon>Petrotogaceae</taxon>
        <taxon>Marinitoga</taxon>
    </lineage>
</organism>
<dbReference type="RefSeq" id="WP_280997298.1">
    <property type="nucleotide sequence ID" value="NZ_CP069362.1"/>
</dbReference>
<proteinExistence type="inferred from homology"/>
<keyword evidence="15" id="KW-1185">Reference proteome</keyword>
<evidence type="ECO:0000256" key="4">
    <source>
        <dbReference type="ARBA" id="ARBA00012783"/>
    </source>
</evidence>
<dbReference type="PROSITE" id="PS51747">
    <property type="entry name" value="CYT_DCMP_DEAMINASES_2"/>
    <property type="match status" value="1"/>
</dbReference>
<evidence type="ECO:0000256" key="1">
    <source>
        <dbReference type="ARBA" id="ARBA00001947"/>
    </source>
</evidence>
<evidence type="ECO:0000313" key="15">
    <source>
        <dbReference type="Proteomes" id="UP001232493"/>
    </source>
</evidence>
<dbReference type="PROSITE" id="PS00903">
    <property type="entry name" value="CYT_DCMP_DEAMINASES_1"/>
    <property type="match status" value="1"/>
</dbReference>
<dbReference type="NCBIfam" id="TIGR01354">
    <property type="entry name" value="cyt_deam_tetra"/>
    <property type="match status" value="1"/>
</dbReference>
<dbReference type="GO" id="GO:0004126">
    <property type="term" value="F:cytidine deaminase activity"/>
    <property type="evidence" value="ECO:0007669"/>
    <property type="project" value="UniProtKB-EC"/>
</dbReference>
<protein>
    <recommendedName>
        <fullName evidence="5 12">Cytidine deaminase</fullName>
        <ecNumber evidence="4 12">3.5.4.5</ecNumber>
    </recommendedName>
    <alternativeName>
        <fullName evidence="9 12">Cytidine aminohydrolase</fullName>
    </alternativeName>
</protein>
<reference evidence="14 15" key="1">
    <citation type="submission" date="2021-02" db="EMBL/GenBank/DDBJ databases">
        <title>Characterization of Marinitoga sp. nov. str. BP5-C20A.</title>
        <authorList>
            <person name="Erauso G."/>
            <person name="Postec A."/>
        </authorList>
    </citation>
    <scope>NUCLEOTIDE SEQUENCE [LARGE SCALE GENOMIC DNA]</scope>
    <source>
        <strain evidence="14 15">BP5-C20A</strain>
    </source>
</reference>
<evidence type="ECO:0000259" key="13">
    <source>
        <dbReference type="PROSITE" id="PS51747"/>
    </source>
</evidence>
<dbReference type="Gene3D" id="3.40.140.10">
    <property type="entry name" value="Cytidine Deaminase, domain 2"/>
    <property type="match status" value="1"/>
</dbReference>
<evidence type="ECO:0000256" key="12">
    <source>
        <dbReference type="RuleBase" id="RU364006"/>
    </source>
</evidence>
<dbReference type="Pfam" id="PF00383">
    <property type="entry name" value="dCMP_cyt_deam_1"/>
    <property type="match status" value="1"/>
</dbReference>
<evidence type="ECO:0000256" key="3">
    <source>
        <dbReference type="ARBA" id="ARBA00006576"/>
    </source>
</evidence>
<dbReference type="InterPro" id="IPR016193">
    <property type="entry name" value="Cytidine_deaminase-like"/>
</dbReference>
<comment type="function">
    <text evidence="2 12">This enzyme scavenges exogenous and endogenous cytidine and 2'-deoxycytidine for UMP synthesis.</text>
</comment>
<dbReference type="InterPro" id="IPR016192">
    <property type="entry name" value="APOBEC/CMP_deaminase_Zn-bd"/>
</dbReference>
<dbReference type="SUPFAM" id="SSF53927">
    <property type="entry name" value="Cytidine deaminase-like"/>
    <property type="match status" value="1"/>
</dbReference>
<keyword evidence="6 12" id="KW-0479">Metal-binding</keyword>
<accession>A0ABY8PN21</accession>
<keyword evidence="8 12" id="KW-0862">Zinc</keyword>
<comment type="catalytic activity">
    <reaction evidence="10 12">
        <text>2'-deoxycytidine + H2O + H(+) = 2'-deoxyuridine + NH4(+)</text>
        <dbReference type="Rhea" id="RHEA:13433"/>
        <dbReference type="ChEBI" id="CHEBI:15377"/>
        <dbReference type="ChEBI" id="CHEBI:15378"/>
        <dbReference type="ChEBI" id="CHEBI:15698"/>
        <dbReference type="ChEBI" id="CHEBI:16450"/>
        <dbReference type="ChEBI" id="CHEBI:28938"/>
        <dbReference type="EC" id="3.5.4.5"/>
    </reaction>
</comment>
<feature type="domain" description="CMP/dCMP-type deaminase" evidence="13">
    <location>
        <begin position="6"/>
        <end position="131"/>
    </location>
</feature>
<dbReference type="InterPro" id="IPR050202">
    <property type="entry name" value="Cyt/Deoxycyt_deaminase"/>
</dbReference>
<dbReference type="PANTHER" id="PTHR11644:SF2">
    <property type="entry name" value="CYTIDINE DEAMINASE"/>
    <property type="match status" value="1"/>
</dbReference>
<comment type="similarity">
    <text evidence="3 12">Belongs to the cytidine and deoxycytidylate deaminase family.</text>
</comment>
<evidence type="ECO:0000256" key="9">
    <source>
        <dbReference type="ARBA" id="ARBA00032005"/>
    </source>
</evidence>
<dbReference type="NCBIfam" id="NF004064">
    <property type="entry name" value="PRK05578.1"/>
    <property type="match status" value="1"/>
</dbReference>
<evidence type="ECO:0000256" key="11">
    <source>
        <dbReference type="ARBA" id="ARBA00049558"/>
    </source>
</evidence>
<comment type="cofactor">
    <cofactor evidence="1 12">
        <name>Zn(2+)</name>
        <dbReference type="ChEBI" id="CHEBI:29105"/>
    </cofactor>
</comment>
<dbReference type="PANTHER" id="PTHR11644">
    <property type="entry name" value="CYTIDINE DEAMINASE"/>
    <property type="match status" value="1"/>
</dbReference>
<evidence type="ECO:0000256" key="7">
    <source>
        <dbReference type="ARBA" id="ARBA00022801"/>
    </source>
</evidence>
<evidence type="ECO:0000313" key="14">
    <source>
        <dbReference type="EMBL" id="WGS63986.1"/>
    </source>
</evidence>
<gene>
    <name evidence="14" type="ORF">JRV97_06290</name>
</gene>
<sequence>MKTNQEKVELLYEKAKEALNNSYSPYSKFKVGAALITKSGKIYTGTNVENASYGLSMCAERIAIFKAISEGEKDFETLVVIGDTEKPISPCGACRQVIAEFGVDEVILTNLKKDFKVMSVEELLPYGFSGEELDDKNTNNR</sequence>
<evidence type="ECO:0000256" key="10">
    <source>
        <dbReference type="ARBA" id="ARBA00049252"/>
    </source>
</evidence>
<dbReference type="CDD" id="cd01283">
    <property type="entry name" value="cytidine_deaminase"/>
    <property type="match status" value="1"/>
</dbReference>
<evidence type="ECO:0000256" key="2">
    <source>
        <dbReference type="ARBA" id="ARBA00003949"/>
    </source>
</evidence>
<name>A0ABY8PN21_9BACT</name>
<evidence type="ECO:0000256" key="6">
    <source>
        <dbReference type="ARBA" id="ARBA00022723"/>
    </source>
</evidence>
<dbReference type="InterPro" id="IPR006262">
    <property type="entry name" value="Cyt_deam_tetra"/>
</dbReference>
<dbReference type="EC" id="3.5.4.5" evidence="4 12"/>
<comment type="catalytic activity">
    <reaction evidence="11 12">
        <text>cytidine + H2O + H(+) = uridine + NH4(+)</text>
        <dbReference type="Rhea" id="RHEA:16069"/>
        <dbReference type="ChEBI" id="CHEBI:15377"/>
        <dbReference type="ChEBI" id="CHEBI:15378"/>
        <dbReference type="ChEBI" id="CHEBI:16704"/>
        <dbReference type="ChEBI" id="CHEBI:17562"/>
        <dbReference type="ChEBI" id="CHEBI:28938"/>
        <dbReference type="EC" id="3.5.4.5"/>
    </reaction>
</comment>
<evidence type="ECO:0000256" key="5">
    <source>
        <dbReference type="ARBA" id="ARBA00018266"/>
    </source>
</evidence>
<dbReference type="InterPro" id="IPR002125">
    <property type="entry name" value="CMP_dCMP_dom"/>
</dbReference>
<keyword evidence="7 12" id="KW-0378">Hydrolase</keyword>
<evidence type="ECO:0000256" key="8">
    <source>
        <dbReference type="ARBA" id="ARBA00022833"/>
    </source>
</evidence>
<dbReference type="Proteomes" id="UP001232493">
    <property type="component" value="Chromosome"/>
</dbReference>
<dbReference type="EMBL" id="CP069362">
    <property type="protein sequence ID" value="WGS63986.1"/>
    <property type="molecule type" value="Genomic_DNA"/>
</dbReference>